<keyword evidence="6 8" id="KW-1133">Transmembrane helix</keyword>
<evidence type="ECO:0000256" key="2">
    <source>
        <dbReference type="ARBA" id="ARBA00022475"/>
    </source>
</evidence>
<evidence type="ECO:0000256" key="3">
    <source>
        <dbReference type="ARBA" id="ARBA00022692"/>
    </source>
</evidence>
<dbReference type="PIRSF" id="PIRSF002869">
    <property type="entry name" value="MviN"/>
    <property type="match status" value="1"/>
</dbReference>
<comment type="caution">
    <text evidence="10">The sequence shown here is derived from an EMBL/GenBank/DDBJ whole genome shotgun (WGS) entry which is preliminary data.</text>
</comment>
<feature type="transmembrane region" description="Helical" evidence="8">
    <location>
        <begin position="407"/>
        <end position="427"/>
    </location>
</feature>
<organism evidence="10 11">
    <name type="scientific">Candidatus Fervidibacter japonicus</name>
    <dbReference type="NCBI Taxonomy" id="2035412"/>
    <lineage>
        <taxon>Bacteria</taxon>
        <taxon>Candidatus Fervidibacterota</taxon>
        <taxon>Candidatus Fervidibacter</taxon>
    </lineage>
</organism>
<dbReference type="UniPathway" id="UPA00219"/>
<reference evidence="11" key="1">
    <citation type="submission" date="2017-09" db="EMBL/GenBank/DDBJ databases">
        <title>Metaegenomics of thermophilic ammonia-oxidizing enrichment culture.</title>
        <authorList>
            <person name="Kato S."/>
            <person name="Suzuki K."/>
        </authorList>
    </citation>
    <scope>NUCLEOTIDE SEQUENCE [LARGE SCALE GENOMIC DNA]</scope>
</reference>
<dbReference type="NCBIfam" id="TIGR01695">
    <property type="entry name" value="murJ_mviN"/>
    <property type="match status" value="1"/>
</dbReference>
<evidence type="ECO:0000313" key="11">
    <source>
        <dbReference type="Proteomes" id="UP000236173"/>
    </source>
</evidence>
<dbReference type="PANTHER" id="PTHR47019">
    <property type="entry name" value="LIPID II FLIPPASE MURJ"/>
    <property type="match status" value="1"/>
</dbReference>
<dbReference type="HAMAP" id="MF_02078">
    <property type="entry name" value="MurJ_MviN"/>
    <property type="match status" value="1"/>
</dbReference>
<feature type="transmembrane region" description="Helical" evidence="8">
    <location>
        <begin position="21"/>
        <end position="41"/>
    </location>
</feature>
<evidence type="ECO:0000256" key="9">
    <source>
        <dbReference type="PIRNR" id="PIRNR002869"/>
    </source>
</evidence>
<dbReference type="InterPro" id="IPR004268">
    <property type="entry name" value="MurJ"/>
</dbReference>
<feature type="transmembrane region" description="Helical" evidence="8">
    <location>
        <begin position="466"/>
        <end position="491"/>
    </location>
</feature>
<protein>
    <recommendedName>
        <fullName evidence="8">Probable lipid II flippase MurJ</fullName>
    </recommendedName>
</protein>
<feature type="transmembrane region" description="Helical" evidence="8">
    <location>
        <begin position="252"/>
        <end position="273"/>
    </location>
</feature>
<feature type="transmembrane region" description="Helical" evidence="8">
    <location>
        <begin position="183"/>
        <end position="200"/>
    </location>
</feature>
<keyword evidence="7 8" id="KW-0472">Membrane</keyword>
<evidence type="ECO:0000313" key="10">
    <source>
        <dbReference type="EMBL" id="GBC98439.1"/>
    </source>
</evidence>
<keyword evidence="4 8" id="KW-0133">Cell shape</keyword>
<evidence type="ECO:0000256" key="4">
    <source>
        <dbReference type="ARBA" id="ARBA00022960"/>
    </source>
</evidence>
<sequence>MATATSSTATHRLARNERTSVAGATLTVMALIGLSRVTGIVRDIGRTTLFGRDWHTDAYVSAFSVPDLIYFLASGGALAAGFVPVFTAYLTRGEDDKAIKTFRVLMTYLSVALLVLIAAFEVLAPTLVALMFPGMVGDERKFTLTVNLVRILLPSQFFFVLGSLFTGALLSLRYFAEPQVQSVLYNLCILAGGIVGAHWGNHWLGKGIEGMAVGALSGAAIGAGLVQARKLWQVGMDFRPCFDWRDEGARQVLRLVVPVVFSLSVTQINAIILPRCFSSLLPHGAATAVEMANRIMQLPVALFGASVGIALFPTLSALATQDALADLRRQVASGLRAVLLLTVPTAVLMAVAREPLIALFFQYGRWTATDTQATAVALLFYSLGVPAMACQQVLARGFYALRDTWTPVWVGLLSFALAFSLNMALVHSPLQQGGLALAFSASAWFNIVLLALLLRKRLNGLEEGALLRLVGWMLPAAVLAGVGAAAMLAALPQGGLALRLLRVIVPGVVGVVLYATALWGAPVPEKRAVVARLLRRRA</sequence>
<dbReference type="PANTHER" id="PTHR47019:SF1">
    <property type="entry name" value="LIPID II FLIPPASE MURJ"/>
    <property type="match status" value="1"/>
</dbReference>
<feature type="transmembrane region" description="Helical" evidence="8">
    <location>
        <begin position="212"/>
        <end position="232"/>
    </location>
</feature>
<feature type="transmembrane region" description="Helical" evidence="8">
    <location>
        <begin position="503"/>
        <end position="523"/>
    </location>
</feature>
<evidence type="ECO:0000256" key="7">
    <source>
        <dbReference type="ARBA" id="ARBA00023136"/>
    </source>
</evidence>
<comment type="subcellular location">
    <subcellularLocation>
        <location evidence="1 8">Cell membrane</location>
        <topology evidence="1 8">Multi-pass membrane protein</topology>
    </subcellularLocation>
</comment>
<dbReference type="CDD" id="cd13123">
    <property type="entry name" value="MATE_MurJ_like"/>
    <property type="match status" value="1"/>
</dbReference>
<keyword evidence="8 9" id="KW-0813">Transport</keyword>
<feature type="transmembrane region" description="Helical" evidence="8">
    <location>
        <begin position="433"/>
        <end position="454"/>
    </location>
</feature>
<keyword evidence="5 8" id="KW-0573">Peptidoglycan synthesis</keyword>
<evidence type="ECO:0000256" key="6">
    <source>
        <dbReference type="ARBA" id="ARBA00022989"/>
    </source>
</evidence>
<dbReference type="GO" id="GO:0005886">
    <property type="term" value="C:plasma membrane"/>
    <property type="evidence" value="ECO:0007669"/>
    <property type="project" value="UniProtKB-SubCell"/>
</dbReference>
<proteinExistence type="inferred from homology"/>
<feature type="transmembrane region" description="Helical" evidence="8">
    <location>
        <begin position="156"/>
        <end position="176"/>
    </location>
</feature>
<evidence type="ECO:0000256" key="8">
    <source>
        <dbReference type="HAMAP-Rule" id="MF_02078"/>
    </source>
</evidence>
<keyword evidence="3 8" id="KW-0812">Transmembrane</keyword>
<keyword evidence="8 9" id="KW-0961">Cell wall biogenesis/degradation</keyword>
<dbReference type="GO" id="GO:0015648">
    <property type="term" value="F:lipid-linked peptidoglycan transporter activity"/>
    <property type="evidence" value="ECO:0007669"/>
    <property type="project" value="UniProtKB-UniRule"/>
</dbReference>
<evidence type="ECO:0000256" key="5">
    <source>
        <dbReference type="ARBA" id="ARBA00022984"/>
    </source>
</evidence>
<feature type="transmembrane region" description="Helical" evidence="8">
    <location>
        <begin position="111"/>
        <end position="136"/>
    </location>
</feature>
<dbReference type="GO" id="GO:0071555">
    <property type="term" value="P:cell wall organization"/>
    <property type="evidence" value="ECO:0007669"/>
    <property type="project" value="UniProtKB-UniRule"/>
</dbReference>
<comment type="function">
    <text evidence="8 9">Involved in peptidoglycan biosynthesis. Transports lipid-linked peptidoglycan precursors from the inner to the outer leaflet of the cytoplasmic membrane.</text>
</comment>
<feature type="transmembrane region" description="Helical" evidence="8">
    <location>
        <begin position="372"/>
        <end position="395"/>
    </location>
</feature>
<dbReference type="AlphaFoldDB" id="A0A2H5XB76"/>
<feature type="transmembrane region" description="Helical" evidence="8">
    <location>
        <begin position="331"/>
        <end position="352"/>
    </location>
</feature>
<accession>A0A2H5XB76</accession>
<dbReference type="Proteomes" id="UP000236173">
    <property type="component" value="Unassembled WGS sequence"/>
</dbReference>
<gene>
    <name evidence="8 10" type="primary">murJ</name>
    <name evidence="10" type="ORF">HRbin17_00951</name>
</gene>
<feature type="transmembrane region" description="Helical" evidence="8">
    <location>
        <begin position="300"/>
        <end position="319"/>
    </location>
</feature>
<evidence type="ECO:0000256" key="1">
    <source>
        <dbReference type="ARBA" id="ARBA00004651"/>
    </source>
</evidence>
<dbReference type="PRINTS" id="PR01806">
    <property type="entry name" value="VIRFACTRMVIN"/>
</dbReference>
<dbReference type="InterPro" id="IPR051050">
    <property type="entry name" value="Lipid_II_flippase_MurJ/MviN"/>
</dbReference>
<name>A0A2H5XB76_9BACT</name>
<dbReference type="EMBL" id="BEHT01000010">
    <property type="protein sequence ID" value="GBC98439.1"/>
    <property type="molecule type" value="Genomic_DNA"/>
</dbReference>
<feature type="transmembrane region" description="Helical" evidence="8">
    <location>
        <begin position="68"/>
        <end position="90"/>
    </location>
</feature>
<dbReference type="GO" id="GO:0008360">
    <property type="term" value="P:regulation of cell shape"/>
    <property type="evidence" value="ECO:0007669"/>
    <property type="project" value="UniProtKB-UniRule"/>
</dbReference>
<dbReference type="GO" id="GO:0034204">
    <property type="term" value="P:lipid translocation"/>
    <property type="evidence" value="ECO:0007669"/>
    <property type="project" value="TreeGrafter"/>
</dbReference>
<dbReference type="GO" id="GO:0009252">
    <property type="term" value="P:peptidoglycan biosynthetic process"/>
    <property type="evidence" value="ECO:0007669"/>
    <property type="project" value="UniProtKB-UniRule"/>
</dbReference>
<comment type="pathway">
    <text evidence="8">Cell wall biogenesis; peptidoglycan biosynthesis.</text>
</comment>
<comment type="similarity">
    <text evidence="8 9">Belongs to the MurJ/MviN family.</text>
</comment>
<dbReference type="Pfam" id="PF03023">
    <property type="entry name" value="MurJ"/>
    <property type="match status" value="1"/>
</dbReference>
<keyword evidence="2 8" id="KW-1003">Cell membrane</keyword>